<proteinExistence type="inferred from homology"/>
<keyword evidence="9 10" id="KW-0275">Fatty acid biosynthesis</keyword>
<keyword evidence="7 10" id="KW-0443">Lipid metabolism</keyword>
<dbReference type="RefSeq" id="XP_005766106.1">
    <property type="nucleotide sequence ID" value="XM_005766049.1"/>
</dbReference>
<dbReference type="KEGG" id="ehx:EMIHUDRAFT_414268"/>
<dbReference type="Pfam" id="PF01151">
    <property type="entry name" value="ELO"/>
    <property type="match status" value="1"/>
</dbReference>
<evidence type="ECO:0000256" key="1">
    <source>
        <dbReference type="ARBA" id="ARBA00004141"/>
    </source>
</evidence>
<keyword evidence="6 10" id="KW-1133">Transmembrane helix</keyword>
<evidence type="ECO:0000256" key="10">
    <source>
        <dbReference type="RuleBase" id="RU361115"/>
    </source>
</evidence>
<keyword evidence="12" id="KW-1185">Reference proteome</keyword>
<keyword evidence="8 10" id="KW-0472">Membrane</keyword>
<dbReference type="PaxDb" id="2903-EOD13677"/>
<feature type="transmembrane region" description="Helical" evidence="10">
    <location>
        <begin position="115"/>
        <end position="134"/>
    </location>
</feature>
<dbReference type="PANTHER" id="PTHR11157:SF133">
    <property type="entry name" value="ELONGATION OF FATTY ACIDS PROTEIN"/>
    <property type="match status" value="1"/>
</dbReference>
<dbReference type="GO" id="GO:0009922">
    <property type="term" value="F:fatty acid elongase activity"/>
    <property type="evidence" value="ECO:0007669"/>
    <property type="project" value="InterPro"/>
</dbReference>
<dbReference type="GeneID" id="17259833"/>
<keyword evidence="3 10" id="KW-0808">Transferase</keyword>
<feature type="transmembrane region" description="Helical" evidence="10">
    <location>
        <begin position="27"/>
        <end position="45"/>
    </location>
</feature>
<organism evidence="11 12">
    <name type="scientific">Emiliania huxleyi (strain CCMP1516)</name>
    <dbReference type="NCBI Taxonomy" id="280463"/>
    <lineage>
        <taxon>Eukaryota</taxon>
        <taxon>Haptista</taxon>
        <taxon>Haptophyta</taxon>
        <taxon>Prymnesiophyceae</taxon>
        <taxon>Isochrysidales</taxon>
        <taxon>Noelaerhabdaceae</taxon>
        <taxon>Emiliania</taxon>
    </lineage>
</organism>
<evidence type="ECO:0000256" key="8">
    <source>
        <dbReference type="ARBA" id="ARBA00023136"/>
    </source>
</evidence>
<evidence type="ECO:0000256" key="5">
    <source>
        <dbReference type="ARBA" id="ARBA00022832"/>
    </source>
</evidence>
<dbReference type="GO" id="GO:0019367">
    <property type="term" value="P:fatty acid elongation, saturated fatty acid"/>
    <property type="evidence" value="ECO:0007669"/>
    <property type="project" value="TreeGrafter"/>
</dbReference>
<evidence type="ECO:0000256" key="9">
    <source>
        <dbReference type="ARBA" id="ARBA00023160"/>
    </source>
</evidence>
<dbReference type="GeneID" id="17264736"/>
<dbReference type="STRING" id="2903.R1EE71"/>
<protein>
    <recommendedName>
        <fullName evidence="10">Elongation of fatty acids protein</fullName>
        <ecNumber evidence="10">2.3.1.-</ecNumber>
    </recommendedName>
</protein>
<feature type="transmembrane region" description="Helical" evidence="10">
    <location>
        <begin position="57"/>
        <end position="76"/>
    </location>
</feature>
<evidence type="ECO:0000256" key="6">
    <source>
        <dbReference type="ARBA" id="ARBA00022989"/>
    </source>
</evidence>
<evidence type="ECO:0000256" key="3">
    <source>
        <dbReference type="ARBA" id="ARBA00022679"/>
    </source>
</evidence>
<sequence length="161" mass="18184">MFVHYLSKFVDWTDTFLMIGSKSFRQVSFLQVFHHATVGMIWGALLRKGWGGGTCVWGAFINSVTHVLMYTHYLVTSLGLHNPLKSQLTNFQLAQFASCVLHAALVFASETVLPARLAYIQLVYHPTLLFLFGFQMKWVPSWITGQTITGRESEAPEKKVA</sequence>
<dbReference type="KEGG" id="ehx:EMIHUDRAFT_414244"/>
<evidence type="ECO:0000256" key="7">
    <source>
        <dbReference type="ARBA" id="ARBA00023098"/>
    </source>
</evidence>
<dbReference type="Proteomes" id="UP000013827">
    <property type="component" value="Unassembled WGS sequence"/>
</dbReference>
<dbReference type="EnsemblProtists" id="EOD13677">
    <property type="protein sequence ID" value="EOD13677"/>
    <property type="gene ID" value="EMIHUDRAFT_414268"/>
</dbReference>
<reference evidence="11" key="2">
    <citation type="submission" date="2024-10" db="UniProtKB">
        <authorList>
            <consortium name="EnsemblProtists"/>
        </authorList>
    </citation>
    <scope>IDENTIFICATION</scope>
</reference>
<comment type="subcellular location">
    <subcellularLocation>
        <location evidence="1">Membrane</location>
        <topology evidence="1">Multi-pass membrane protein</topology>
    </subcellularLocation>
</comment>
<comment type="caution">
    <text evidence="10">Lacks conserved residue(s) required for the propagation of feature annotation.</text>
</comment>
<evidence type="ECO:0000313" key="12">
    <source>
        <dbReference type="Proteomes" id="UP000013827"/>
    </source>
</evidence>
<dbReference type="GO" id="GO:0005789">
    <property type="term" value="C:endoplasmic reticulum membrane"/>
    <property type="evidence" value="ECO:0007669"/>
    <property type="project" value="TreeGrafter"/>
</dbReference>
<dbReference type="GO" id="GO:0034626">
    <property type="term" value="P:fatty acid elongation, polyunsaturated fatty acid"/>
    <property type="evidence" value="ECO:0007669"/>
    <property type="project" value="TreeGrafter"/>
</dbReference>
<keyword evidence="5 10" id="KW-0276">Fatty acid metabolism</keyword>
<dbReference type="GO" id="GO:0034625">
    <property type="term" value="P:fatty acid elongation, monounsaturated fatty acid"/>
    <property type="evidence" value="ECO:0007669"/>
    <property type="project" value="TreeGrafter"/>
</dbReference>
<comment type="catalytic activity">
    <reaction evidence="10">
        <text>an acyl-CoA + malonyl-CoA + H(+) = a 3-oxoacyl-CoA + CO2 + CoA</text>
        <dbReference type="Rhea" id="RHEA:50252"/>
        <dbReference type="ChEBI" id="CHEBI:15378"/>
        <dbReference type="ChEBI" id="CHEBI:16526"/>
        <dbReference type="ChEBI" id="CHEBI:57287"/>
        <dbReference type="ChEBI" id="CHEBI:57384"/>
        <dbReference type="ChEBI" id="CHEBI:58342"/>
        <dbReference type="ChEBI" id="CHEBI:90726"/>
    </reaction>
    <physiologicalReaction direction="left-to-right" evidence="10">
        <dbReference type="Rhea" id="RHEA:50253"/>
    </physiologicalReaction>
</comment>
<dbReference type="EC" id="2.3.1.-" evidence="10"/>
<reference evidence="12" key="1">
    <citation type="journal article" date="2013" name="Nature">
        <title>Pan genome of the phytoplankton Emiliania underpins its global distribution.</title>
        <authorList>
            <person name="Read B.A."/>
            <person name="Kegel J."/>
            <person name="Klute M.J."/>
            <person name="Kuo A."/>
            <person name="Lefebvre S.C."/>
            <person name="Maumus F."/>
            <person name="Mayer C."/>
            <person name="Miller J."/>
            <person name="Monier A."/>
            <person name="Salamov A."/>
            <person name="Young J."/>
            <person name="Aguilar M."/>
            <person name="Claverie J.M."/>
            <person name="Frickenhaus S."/>
            <person name="Gonzalez K."/>
            <person name="Herman E.K."/>
            <person name="Lin Y.C."/>
            <person name="Napier J."/>
            <person name="Ogata H."/>
            <person name="Sarno A.F."/>
            <person name="Shmutz J."/>
            <person name="Schroeder D."/>
            <person name="de Vargas C."/>
            <person name="Verret F."/>
            <person name="von Dassow P."/>
            <person name="Valentin K."/>
            <person name="Van de Peer Y."/>
            <person name="Wheeler G."/>
            <person name="Dacks J.B."/>
            <person name="Delwiche C.F."/>
            <person name="Dyhrman S.T."/>
            <person name="Glockner G."/>
            <person name="John U."/>
            <person name="Richards T."/>
            <person name="Worden A.Z."/>
            <person name="Zhang X."/>
            <person name="Grigoriev I.V."/>
            <person name="Allen A.E."/>
            <person name="Bidle K."/>
            <person name="Borodovsky M."/>
            <person name="Bowler C."/>
            <person name="Brownlee C."/>
            <person name="Cock J.M."/>
            <person name="Elias M."/>
            <person name="Gladyshev V.N."/>
            <person name="Groth M."/>
            <person name="Guda C."/>
            <person name="Hadaegh A."/>
            <person name="Iglesias-Rodriguez M.D."/>
            <person name="Jenkins J."/>
            <person name="Jones B.M."/>
            <person name="Lawson T."/>
            <person name="Leese F."/>
            <person name="Lindquist E."/>
            <person name="Lobanov A."/>
            <person name="Lomsadze A."/>
            <person name="Malik S.B."/>
            <person name="Marsh M.E."/>
            <person name="Mackinder L."/>
            <person name="Mock T."/>
            <person name="Mueller-Roeber B."/>
            <person name="Pagarete A."/>
            <person name="Parker M."/>
            <person name="Probert I."/>
            <person name="Quesneville H."/>
            <person name="Raines C."/>
            <person name="Rensing S.A."/>
            <person name="Riano-Pachon D.M."/>
            <person name="Richier S."/>
            <person name="Rokitta S."/>
            <person name="Shiraiwa Y."/>
            <person name="Soanes D.M."/>
            <person name="van der Giezen M."/>
            <person name="Wahlund T.M."/>
            <person name="Williams B."/>
            <person name="Wilson W."/>
            <person name="Wolfe G."/>
            <person name="Wurch L.L."/>
        </authorList>
    </citation>
    <scope>NUCLEOTIDE SEQUENCE</scope>
</reference>
<dbReference type="eggNOG" id="KOG3071">
    <property type="taxonomic scope" value="Eukaryota"/>
</dbReference>
<dbReference type="InterPro" id="IPR002076">
    <property type="entry name" value="ELO_fam"/>
</dbReference>
<dbReference type="AlphaFoldDB" id="A0A0D3J6Q4"/>
<dbReference type="HOGENOM" id="CLU_048483_4_0_1"/>
<name>A0A0D3J6Q4_EMIH1</name>
<keyword evidence="2 10" id="KW-0444">Lipid biosynthesis</keyword>
<dbReference type="GO" id="GO:0030148">
    <property type="term" value="P:sphingolipid biosynthetic process"/>
    <property type="evidence" value="ECO:0007669"/>
    <property type="project" value="TreeGrafter"/>
</dbReference>
<dbReference type="RefSeq" id="XP_005771618.1">
    <property type="nucleotide sequence ID" value="XM_005771561.1"/>
</dbReference>
<evidence type="ECO:0000256" key="2">
    <source>
        <dbReference type="ARBA" id="ARBA00022516"/>
    </source>
</evidence>
<evidence type="ECO:0000256" key="4">
    <source>
        <dbReference type="ARBA" id="ARBA00022692"/>
    </source>
</evidence>
<evidence type="ECO:0000313" key="11">
    <source>
        <dbReference type="EnsemblProtists" id="EOD19189"/>
    </source>
</evidence>
<dbReference type="EnsemblProtists" id="EOD19189">
    <property type="protein sequence ID" value="EOD19189"/>
    <property type="gene ID" value="EMIHUDRAFT_414244"/>
</dbReference>
<dbReference type="PANTHER" id="PTHR11157">
    <property type="entry name" value="FATTY ACID ACYL TRANSFERASE-RELATED"/>
    <property type="match status" value="1"/>
</dbReference>
<comment type="similarity">
    <text evidence="10">Belongs to the ELO family.</text>
</comment>
<accession>A0A0D3J6Q4</accession>
<keyword evidence="4 10" id="KW-0812">Transmembrane</keyword>
<dbReference type="GO" id="GO:0042761">
    <property type="term" value="P:very long-chain fatty acid biosynthetic process"/>
    <property type="evidence" value="ECO:0007669"/>
    <property type="project" value="TreeGrafter"/>
</dbReference>